<dbReference type="InterPro" id="IPR001893">
    <property type="entry name" value="Cys-rich_GLG1_repeat"/>
</dbReference>
<evidence type="ECO:0000256" key="1">
    <source>
        <dbReference type="SAM" id="Phobius"/>
    </source>
</evidence>
<organism evidence="2 3">
    <name type="scientific">Bugula neritina</name>
    <name type="common">Brown bryozoan</name>
    <name type="synonym">Sertularia neritina</name>
    <dbReference type="NCBI Taxonomy" id="10212"/>
    <lineage>
        <taxon>Eukaryota</taxon>
        <taxon>Metazoa</taxon>
        <taxon>Spiralia</taxon>
        <taxon>Lophotrochozoa</taxon>
        <taxon>Bryozoa</taxon>
        <taxon>Gymnolaemata</taxon>
        <taxon>Cheilostomatida</taxon>
        <taxon>Flustrina</taxon>
        <taxon>Buguloidea</taxon>
        <taxon>Bugulidae</taxon>
        <taxon>Bugula</taxon>
    </lineage>
</organism>
<reference evidence="2" key="1">
    <citation type="submission" date="2020-06" db="EMBL/GenBank/DDBJ databases">
        <title>Draft genome of Bugula neritina, a colonial animal packing powerful symbionts and potential medicines.</title>
        <authorList>
            <person name="Rayko M."/>
        </authorList>
    </citation>
    <scope>NUCLEOTIDE SEQUENCE [LARGE SCALE GENOMIC DNA]</scope>
    <source>
        <strain evidence="2">Kwan_BN1</strain>
    </source>
</reference>
<keyword evidence="1" id="KW-0472">Membrane</keyword>
<keyword evidence="1" id="KW-0812">Transmembrane</keyword>
<name>A0A7J7J3V0_BUGNE</name>
<dbReference type="GO" id="GO:0017134">
    <property type="term" value="F:fibroblast growth factor binding"/>
    <property type="evidence" value="ECO:0007669"/>
    <property type="project" value="TreeGrafter"/>
</dbReference>
<protein>
    <submittedName>
        <fullName evidence="2">GLG1</fullName>
    </submittedName>
</protein>
<dbReference type="InterPro" id="IPR039728">
    <property type="entry name" value="GLG1"/>
</dbReference>
<dbReference type="Pfam" id="PF00839">
    <property type="entry name" value="Cys_rich_FGFR"/>
    <property type="match status" value="2"/>
</dbReference>
<dbReference type="OrthoDB" id="2015434at2759"/>
<gene>
    <name evidence="2" type="ORF">EB796_020785</name>
</gene>
<dbReference type="Proteomes" id="UP000593567">
    <property type="component" value="Unassembled WGS sequence"/>
</dbReference>
<dbReference type="EMBL" id="VXIV02003141">
    <property type="protein sequence ID" value="KAF6020870.1"/>
    <property type="molecule type" value="Genomic_DNA"/>
</dbReference>
<dbReference type="PANTHER" id="PTHR11884:SF1">
    <property type="entry name" value="GOLGI APPARATUS PROTEIN 1"/>
    <property type="match status" value="1"/>
</dbReference>
<comment type="caution">
    <text evidence="2">The sequence shown here is derived from an EMBL/GenBank/DDBJ whole genome shotgun (WGS) entry which is preliminary data.</text>
</comment>
<dbReference type="GO" id="GO:0000139">
    <property type="term" value="C:Golgi membrane"/>
    <property type="evidence" value="ECO:0007669"/>
    <property type="project" value="TreeGrafter"/>
</dbReference>
<proteinExistence type="predicted"/>
<evidence type="ECO:0000313" key="2">
    <source>
        <dbReference type="EMBL" id="KAF6020870.1"/>
    </source>
</evidence>
<sequence>MHLLVVKVQTRDYKQDYVLTHHCKDEIKECTKDGKDDEKHVIGCLKEKLFAGKLKNDPECQADVFRLITENRVDIFTDKELYGACQHDLRESYCKDIPAGSGRDSRWYFLSVIGVVLIIILGLGVMCGRVTKRVAAEVKNR</sequence>
<feature type="transmembrane region" description="Helical" evidence="1">
    <location>
        <begin position="107"/>
        <end position="131"/>
    </location>
</feature>
<dbReference type="AlphaFoldDB" id="A0A7J7J3V0"/>
<keyword evidence="1" id="KW-1133">Transmembrane helix</keyword>
<keyword evidence="3" id="KW-1185">Reference proteome</keyword>
<dbReference type="PANTHER" id="PTHR11884">
    <property type="entry name" value="SELECTIN LIGAND RELATED"/>
    <property type="match status" value="1"/>
</dbReference>
<evidence type="ECO:0000313" key="3">
    <source>
        <dbReference type="Proteomes" id="UP000593567"/>
    </source>
</evidence>
<accession>A0A7J7J3V0</accession>